<feature type="transmembrane region" description="Helical" evidence="9">
    <location>
        <begin position="83"/>
        <end position="100"/>
    </location>
</feature>
<evidence type="ECO:0000313" key="10">
    <source>
        <dbReference type="EMBL" id="RDI41297.1"/>
    </source>
</evidence>
<dbReference type="GO" id="GO:0032217">
    <property type="term" value="F:riboflavin transmembrane transporter activity"/>
    <property type="evidence" value="ECO:0007669"/>
    <property type="project" value="UniProtKB-UniRule"/>
</dbReference>
<feature type="transmembrane region" description="Helical" evidence="9">
    <location>
        <begin position="6"/>
        <end position="31"/>
    </location>
</feature>
<keyword evidence="5 9" id="KW-0812">Transmembrane</keyword>
<keyword evidence="4 8" id="KW-1003">Cell membrane</keyword>
<evidence type="ECO:0000256" key="4">
    <source>
        <dbReference type="ARBA" id="ARBA00022475"/>
    </source>
</evidence>
<evidence type="ECO:0000256" key="9">
    <source>
        <dbReference type="SAM" id="Phobius"/>
    </source>
</evidence>
<evidence type="ECO:0000256" key="2">
    <source>
        <dbReference type="ARBA" id="ARBA00005540"/>
    </source>
</evidence>
<proteinExistence type="inferred from homology"/>
<keyword evidence="7 8" id="KW-0472">Membrane</keyword>
<evidence type="ECO:0000256" key="6">
    <source>
        <dbReference type="ARBA" id="ARBA00022989"/>
    </source>
</evidence>
<evidence type="ECO:0000256" key="1">
    <source>
        <dbReference type="ARBA" id="ARBA00004651"/>
    </source>
</evidence>
<keyword evidence="3 8" id="KW-0813">Transport</keyword>
<dbReference type="EMBL" id="QQAY01000009">
    <property type="protein sequence ID" value="RDI41297.1"/>
    <property type="molecule type" value="Genomic_DNA"/>
</dbReference>
<dbReference type="OrthoDB" id="9809216at2"/>
<evidence type="ECO:0000313" key="11">
    <source>
        <dbReference type="Proteomes" id="UP000255326"/>
    </source>
</evidence>
<dbReference type="InterPro" id="IPR025720">
    <property type="entry name" value="RibU"/>
</dbReference>
<dbReference type="RefSeq" id="WP_114746275.1">
    <property type="nucleotide sequence ID" value="NZ_QQAY01000009.1"/>
</dbReference>
<dbReference type="GO" id="GO:0005886">
    <property type="term" value="C:plasma membrane"/>
    <property type="evidence" value="ECO:0007669"/>
    <property type="project" value="UniProtKB-SubCell"/>
</dbReference>
<reference evidence="10 11" key="1">
    <citation type="submission" date="2018-07" db="EMBL/GenBank/DDBJ databases">
        <title>Genomic Encyclopedia of Type Strains, Phase IV (KMG-IV): sequencing the most valuable type-strain genomes for metagenomic binning, comparative biology and taxonomic classification.</title>
        <authorList>
            <person name="Goeker M."/>
        </authorList>
    </citation>
    <scope>NUCLEOTIDE SEQUENCE [LARGE SCALE GENOMIC DNA]</scope>
    <source>
        <strain evidence="10 11">DSM 25281</strain>
    </source>
</reference>
<dbReference type="Pfam" id="PF12822">
    <property type="entry name" value="ECF_trnsprt"/>
    <property type="match status" value="1"/>
</dbReference>
<dbReference type="InterPro" id="IPR024529">
    <property type="entry name" value="ECF_trnsprt_substrate-spec"/>
</dbReference>
<dbReference type="PIRSF" id="PIRSF037778">
    <property type="entry name" value="UCP037778_transp_RibU"/>
    <property type="match status" value="1"/>
</dbReference>
<keyword evidence="6 9" id="KW-1133">Transmembrane helix</keyword>
<evidence type="ECO:0000256" key="3">
    <source>
        <dbReference type="ARBA" id="ARBA00022448"/>
    </source>
</evidence>
<comment type="subcellular location">
    <subcellularLocation>
        <location evidence="1">Cell membrane</location>
        <topology evidence="1">Multi-pass membrane protein</topology>
    </subcellularLocation>
</comment>
<feature type="transmembrane region" description="Helical" evidence="9">
    <location>
        <begin position="152"/>
        <end position="177"/>
    </location>
</feature>
<gene>
    <name evidence="10" type="ORF">DFR59_109144</name>
</gene>
<feature type="transmembrane region" description="Helical" evidence="9">
    <location>
        <begin position="112"/>
        <end position="132"/>
    </location>
</feature>
<dbReference type="PANTHER" id="PTHR38438">
    <property type="entry name" value="RIBOFLAVIN TRANSPORTER RIBU"/>
    <property type="match status" value="1"/>
</dbReference>
<name>A0A370GC68_9BACI</name>
<comment type="function">
    <text evidence="8">Probably a riboflavin-binding protein that interacts with the energy-coupling factor (ECF) ABC-transporter complex.</text>
</comment>
<sequence>MNKMGVKSLVVVGMLSSLSYILMLLNFPLPFFPNFLLIDFSDIPALVAAIMMGPLAGVLVELIKNGLHYMMTGSATGVPVGDFANFMAGILYILPTYYVFNRLKTKKAMTIGLIAGTFSMSIIMSILNYLVILPAYTYFLHYPAMSSGEVRAMIVTGILPFNFVKGFIIMGLFMLLFTRMQGWMMKNSYKSA</sequence>
<evidence type="ECO:0000256" key="7">
    <source>
        <dbReference type="ARBA" id="ARBA00023136"/>
    </source>
</evidence>
<accession>A0A370GC68</accession>
<dbReference type="Proteomes" id="UP000255326">
    <property type="component" value="Unassembled WGS sequence"/>
</dbReference>
<dbReference type="AlphaFoldDB" id="A0A370GC68"/>
<evidence type="ECO:0000256" key="5">
    <source>
        <dbReference type="ARBA" id="ARBA00022692"/>
    </source>
</evidence>
<comment type="similarity">
    <text evidence="2 8">Belongs to the prokaryotic riboflavin transporter (P-RFT) (TC 2.A.87) family.</text>
</comment>
<feature type="transmembrane region" description="Helical" evidence="9">
    <location>
        <begin position="43"/>
        <end position="63"/>
    </location>
</feature>
<dbReference type="Gene3D" id="1.10.1760.20">
    <property type="match status" value="1"/>
</dbReference>
<keyword evidence="11" id="KW-1185">Reference proteome</keyword>
<comment type="caution">
    <text evidence="10">The sequence shown here is derived from an EMBL/GenBank/DDBJ whole genome shotgun (WGS) entry which is preliminary data.</text>
</comment>
<organism evidence="10 11">
    <name type="scientific">Falsibacillus pallidus</name>
    <dbReference type="NCBI Taxonomy" id="493781"/>
    <lineage>
        <taxon>Bacteria</taxon>
        <taxon>Bacillati</taxon>
        <taxon>Bacillota</taxon>
        <taxon>Bacilli</taxon>
        <taxon>Bacillales</taxon>
        <taxon>Bacillaceae</taxon>
        <taxon>Falsibacillus</taxon>
    </lineage>
</organism>
<dbReference type="PANTHER" id="PTHR38438:SF1">
    <property type="entry name" value="RIBOFLAVIN TRANSPORTER RIBU"/>
    <property type="match status" value="1"/>
</dbReference>
<evidence type="ECO:0000256" key="8">
    <source>
        <dbReference type="PIRNR" id="PIRNR037778"/>
    </source>
</evidence>
<protein>
    <recommendedName>
        <fullName evidence="8">Riboflavin transporter</fullName>
    </recommendedName>
</protein>